<feature type="compositionally biased region" description="Basic and acidic residues" evidence="1">
    <location>
        <begin position="241"/>
        <end position="263"/>
    </location>
</feature>
<dbReference type="AlphaFoldDB" id="A0A9P8VBJ2"/>
<feature type="region of interest" description="Disordered" evidence="1">
    <location>
        <begin position="91"/>
        <end position="162"/>
    </location>
</feature>
<comment type="caution">
    <text evidence="2">The sequence shown here is derived from an EMBL/GenBank/DDBJ whole genome shotgun (WGS) entry which is preliminary data.</text>
</comment>
<evidence type="ECO:0000313" key="3">
    <source>
        <dbReference type="Proteomes" id="UP000770015"/>
    </source>
</evidence>
<reference evidence="2" key="1">
    <citation type="journal article" date="2021" name="Nat. Commun.">
        <title>Genetic determinants of endophytism in the Arabidopsis root mycobiome.</title>
        <authorList>
            <person name="Mesny F."/>
            <person name="Miyauchi S."/>
            <person name="Thiergart T."/>
            <person name="Pickel B."/>
            <person name="Atanasova L."/>
            <person name="Karlsson M."/>
            <person name="Huettel B."/>
            <person name="Barry K.W."/>
            <person name="Haridas S."/>
            <person name="Chen C."/>
            <person name="Bauer D."/>
            <person name="Andreopoulos W."/>
            <person name="Pangilinan J."/>
            <person name="LaButti K."/>
            <person name="Riley R."/>
            <person name="Lipzen A."/>
            <person name="Clum A."/>
            <person name="Drula E."/>
            <person name="Henrissat B."/>
            <person name="Kohler A."/>
            <person name="Grigoriev I.V."/>
            <person name="Martin F.M."/>
            <person name="Hacquard S."/>
        </authorList>
    </citation>
    <scope>NUCLEOTIDE SEQUENCE</scope>
    <source>
        <strain evidence="2">MPI-SDFR-AT-0117</strain>
    </source>
</reference>
<proteinExistence type="predicted"/>
<feature type="compositionally biased region" description="Basic and acidic residues" evidence="1">
    <location>
        <begin position="456"/>
        <end position="486"/>
    </location>
</feature>
<dbReference type="OrthoDB" id="5244495at2759"/>
<evidence type="ECO:0000313" key="2">
    <source>
        <dbReference type="EMBL" id="KAH6686395.1"/>
    </source>
</evidence>
<feature type="compositionally biased region" description="Basic and acidic residues" evidence="1">
    <location>
        <begin position="292"/>
        <end position="303"/>
    </location>
</feature>
<feature type="compositionally biased region" description="Low complexity" evidence="1">
    <location>
        <begin position="304"/>
        <end position="314"/>
    </location>
</feature>
<feature type="region of interest" description="Disordered" evidence="1">
    <location>
        <begin position="241"/>
        <end position="338"/>
    </location>
</feature>
<name>A0A9P8VBJ2_9PEZI</name>
<feature type="compositionally biased region" description="Low complexity" evidence="1">
    <location>
        <begin position="369"/>
        <end position="384"/>
    </location>
</feature>
<gene>
    <name evidence="2" type="ORF">F5X68DRAFT_191390</name>
</gene>
<accession>A0A9P8VBJ2</accession>
<organism evidence="2 3">
    <name type="scientific">Plectosphaerella plurivora</name>
    <dbReference type="NCBI Taxonomy" id="936078"/>
    <lineage>
        <taxon>Eukaryota</taxon>
        <taxon>Fungi</taxon>
        <taxon>Dikarya</taxon>
        <taxon>Ascomycota</taxon>
        <taxon>Pezizomycotina</taxon>
        <taxon>Sordariomycetes</taxon>
        <taxon>Hypocreomycetidae</taxon>
        <taxon>Glomerellales</taxon>
        <taxon>Plectosphaerellaceae</taxon>
        <taxon>Plectosphaerella</taxon>
    </lineage>
</organism>
<sequence length="486" mass="54829">MGGKYWTAAEEHAFWTEIVPRAVYGRERPTEASFGPHVARMREIGDPSRRNYNAVAMYEHWHLNAVQGTLSPNVGNHVYNYSRNDAARMRAQGVMPSGQSEEGRANAGTAAQVPRAQPPIAQGPTVQSHRTRTPEIPAFDYQPPNAQGPSQPRPAQSQEESDVVFISARSLYGEADQNETSTATKQDRFLSKLDASMASAHPNRSLANSAKMPNWVVYYDDQSLAPGDAASVPEERGGVWRFRDQTLESQHDKTGEKGKKLEEVVAPAPQRTRLPSAQPQRQPQQPLEPPVDDSRERERRYREAQAAQQQQMEMRLQEAARQDRERQEREWRQNEAERQRLLAEREALANYGRQPAQQPQMGWHPAPPQHDYYQGGQLQGGYQQPAPPQGGHPYAGYQPGGYHQGAVPQGGYQALGPYNGQGSYYGSDPAFYQMGRAPGQYNHGYSGYGPAPGARSGEEELRRQQEKEDYSRWQIEEERRRQQRKE</sequence>
<keyword evidence="3" id="KW-1185">Reference proteome</keyword>
<feature type="compositionally biased region" description="Basic and acidic residues" evidence="1">
    <location>
        <begin position="315"/>
        <end position="338"/>
    </location>
</feature>
<feature type="region of interest" description="Disordered" evidence="1">
    <location>
        <begin position="353"/>
        <end position="486"/>
    </location>
</feature>
<feature type="compositionally biased region" description="Polar residues" evidence="1">
    <location>
        <begin position="144"/>
        <end position="158"/>
    </location>
</feature>
<dbReference type="Proteomes" id="UP000770015">
    <property type="component" value="Unassembled WGS sequence"/>
</dbReference>
<evidence type="ECO:0000256" key="1">
    <source>
        <dbReference type="SAM" id="MobiDB-lite"/>
    </source>
</evidence>
<dbReference type="EMBL" id="JAGSXJ010000013">
    <property type="protein sequence ID" value="KAH6686395.1"/>
    <property type="molecule type" value="Genomic_DNA"/>
</dbReference>
<protein>
    <submittedName>
        <fullName evidence="2">Uncharacterized protein</fullName>
    </submittedName>
</protein>